<keyword evidence="1" id="KW-0677">Repeat</keyword>
<proteinExistence type="predicted"/>
<feature type="non-terminal residue" evidence="3">
    <location>
        <position position="1"/>
    </location>
</feature>
<feature type="non-terminal residue" evidence="3">
    <location>
        <position position="395"/>
    </location>
</feature>
<evidence type="ECO:0000256" key="1">
    <source>
        <dbReference type="ARBA" id="ARBA00022737"/>
    </source>
</evidence>
<evidence type="ECO:0000259" key="2">
    <source>
        <dbReference type="Pfam" id="PF24883"/>
    </source>
</evidence>
<reference evidence="3 4" key="1">
    <citation type="submission" date="2016-07" db="EMBL/GenBank/DDBJ databases">
        <title>Multiple horizontal gene transfer events from other fungi enriched the ability of initially mycotrophic Trichoderma (Ascomycota) to feed on dead plant biomass.</title>
        <authorList>
            <consortium name="DOE Joint Genome Institute"/>
            <person name="Aerts A."/>
            <person name="Atanasova L."/>
            <person name="Chenthamara K."/>
            <person name="Zhang J."/>
            <person name="Grujic M."/>
            <person name="Henrissat B."/>
            <person name="Kuo A."/>
            <person name="Salamov A."/>
            <person name="Lipzen A."/>
            <person name="Labutti K."/>
            <person name="Barry K."/>
            <person name="Miao Y."/>
            <person name="Rahimi M.J."/>
            <person name="Shen Q."/>
            <person name="Grigoriev I.V."/>
            <person name="Kubicek C.P."/>
            <person name="Druzhinina I.S."/>
        </authorList>
    </citation>
    <scope>NUCLEOTIDE SEQUENCE [LARGE SCALE GENOMIC DNA]</scope>
    <source>
        <strain evidence="3 4">CBS 433.97</strain>
    </source>
</reference>
<dbReference type="Proteomes" id="UP000240493">
    <property type="component" value="Unassembled WGS sequence"/>
</dbReference>
<dbReference type="Pfam" id="PF24883">
    <property type="entry name" value="NPHP3_N"/>
    <property type="match status" value="1"/>
</dbReference>
<dbReference type="SUPFAM" id="SSF52540">
    <property type="entry name" value="P-loop containing nucleoside triphosphate hydrolases"/>
    <property type="match status" value="1"/>
</dbReference>
<dbReference type="InterPro" id="IPR027417">
    <property type="entry name" value="P-loop_NTPase"/>
</dbReference>
<evidence type="ECO:0000313" key="4">
    <source>
        <dbReference type="Proteomes" id="UP000240493"/>
    </source>
</evidence>
<name>A0A2T3Z0T6_TRIA4</name>
<evidence type="ECO:0000313" key="3">
    <source>
        <dbReference type="EMBL" id="PTB38432.1"/>
    </source>
</evidence>
<dbReference type="PANTHER" id="PTHR10039">
    <property type="entry name" value="AMELOGENIN"/>
    <property type="match status" value="1"/>
</dbReference>
<feature type="domain" description="Nephrocystin 3-like N-terminal" evidence="2">
    <location>
        <begin position="25"/>
        <end position="201"/>
    </location>
</feature>
<protein>
    <recommendedName>
        <fullName evidence="2">Nephrocystin 3-like N-terminal domain-containing protein</fullName>
    </recommendedName>
</protein>
<dbReference type="STRING" id="1042311.A0A2T3Z0T6"/>
<keyword evidence="4" id="KW-1185">Reference proteome</keyword>
<dbReference type="AlphaFoldDB" id="A0A2T3Z0T6"/>
<dbReference type="InterPro" id="IPR056884">
    <property type="entry name" value="NPHP3-like_N"/>
</dbReference>
<dbReference type="EMBL" id="KZ679266">
    <property type="protein sequence ID" value="PTB38432.1"/>
    <property type="molecule type" value="Genomic_DNA"/>
</dbReference>
<dbReference type="OrthoDB" id="194358at2759"/>
<dbReference type="PANTHER" id="PTHR10039:SF5">
    <property type="entry name" value="NACHT DOMAIN-CONTAINING PROTEIN"/>
    <property type="match status" value="1"/>
</dbReference>
<organism evidence="3 4">
    <name type="scientific">Trichoderma asperellum (strain ATCC 204424 / CBS 433.97 / NBRC 101777)</name>
    <dbReference type="NCBI Taxonomy" id="1042311"/>
    <lineage>
        <taxon>Eukaryota</taxon>
        <taxon>Fungi</taxon>
        <taxon>Dikarya</taxon>
        <taxon>Ascomycota</taxon>
        <taxon>Pezizomycotina</taxon>
        <taxon>Sordariomycetes</taxon>
        <taxon>Hypocreomycetidae</taxon>
        <taxon>Hypocreales</taxon>
        <taxon>Hypocreaceae</taxon>
        <taxon>Trichoderma</taxon>
    </lineage>
</organism>
<dbReference type="Gene3D" id="3.40.50.300">
    <property type="entry name" value="P-loop containing nucleotide triphosphate hydrolases"/>
    <property type="match status" value="1"/>
</dbReference>
<sequence length="395" mass="46582">DCLYSLSFQNMDARKEDTSFAHPKTCDWFFETSQFQQWFRRDKFLNHNGVLWIRGHPGTGKSTLMKHTLRHFEQNISETHIIAAHFFNAQGSSLEKSSLGMLRSLLYQLLEKEASIYERFAPLFRDKWRKYRDEWEWQESELKNFLLLEIQRCQSKPLIILVDALDECSESQMRDVVEFLEELSTIACNAKSTVNICLSSRHYPHIAMKKHLELVIEKTSEHDEDIIIYIRDKLTNRDEQIEKQLLQKASGIFLWVVLVIKKLNKAYDKGQMEAMHSAIHDVPCDLEHLFKRLLKKGNSDQQEMVFMLGCVLLARRPLRPEELYFAMLVETNAAKAYTWNRSNPTQDDIQRRIINSSRGLIEVCKCKRDTVQFIHKSINCFLIRNKILHRLDPEL</sequence>
<gene>
    <name evidence="3" type="ORF">M441DRAFT_94481</name>
</gene>
<accession>A0A2T3Z0T6</accession>